<feature type="domain" description="Cadherin" evidence="13">
    <location>
        <begin position="296"/>
        <end position="378"/>
    </location>
</feature>
<dbReference type="GO" id="GO:0005509">
    <property type="term" value="F:calcium ion binding"/>
    <property type="evidence" value="ECO:0007669"/>
    <property type="project" value="UniProtKB-UniRule"/>
</dbReference>
<evidence type="ECO:0000256" key="7">
    <source>
        <dbReference type="ARBA" id="ARBA00022889"/>
    </source>
</evidence>
<dbReference type="PANTHER" id="PTHR24027:SF422">
    <property type="entry name" value="CADHERIN DOMAIN-CONTAINING PROTEIN"/>
    <property type="match status" value="1"/>
</dbReference>
<dbReference type="GO" id="GO:0034332">
    <property type="term" value="P:adherens junction organization"/>
    <property type="evidence" value="ECO:0007669"/>
    <property type="project" value="TreeGrafter"/>
</dbReference>
<dbReference type="GO" id="GO:0016342">
    <property type="term" value="C:catenin complex"/>
    <property type="evidence" value="ECO:0007669"/>
    <property type="project" value="TreeGrafter"/>
</dbReference>
<feature type="domain" description="Cadherin" evidence="13">
    <location>
        <begin position="162"/>
        <end position="267"/>
    </location>
</feature>
<feature type="domain" description="Cadherin" evidence="13">
    <location>
        <begin position="616"/>
        <end position="713"/>
    </location>
</feature>
<dbReference type="PROSITE" id="PS50268">
    <property type="entry name" value="CADHERIN_2"/>
    <property type="match status" value="6"/>
</dbReference>
<proteinExistence type="predicted"/>
<dbReference type="PRINTS" id="PR00205">
    <property type="entry name" value="CADHERIN"/>
</dbReference>
<dbReference type="Proteomes" id="UP000838756">
    <property type="component" value="Unassembled WGS sequence"/>
</dbReference>
<keyword evidence="6 12" id="KW-0106">Calcium</keyword>
<comment type="caution">
    <text evidence="14">The sequence shown here is derived from an EMBL/GenBank/DDBJ whole genome shotgun (WGS) entry which is preliminary data.</text>
</comment>
<dbReference type="InterPro" id="IPR015919">
    <property type="entry name" value="Cadherin-like_sf"/>
</dbReference>
<dbReference type="Pfam" id="PF00028">
    <property type="entry name" value="Cadherin"/>
    <property type="match status" value="5"/>
</dbReference>
<dbReference type="InterPro" id="IPR039808">
    <property type="entry name" value="Cadherin"/>
</dbReference>
<keyword evidence="4" id="KW-0732">Signal</keyword>
<accession>A0A8S4S2W9</accession>
<evidence type="ECO:0000256" key="4">
    <source>
        <dbReference type="ARBA" id="ARBA00022729"/>
    </source>
</evidence>
<dbReference type="GO" id="GO:0045296">
    <property type="term" value="F:cadherin binding"/>
    <property type="evidence" value="ECO:0007669"/>
    <property type="project" value="TreeGrafter"/>
</dbReference>
<evidence type="ECO:0000256" key="2">
    <source>
        <dbReference type="ARBA" id="ARBA00022536"/>
    </source>
</evidence>
<evidence type="ECO:0000256" key="3">
    <source>
        <dbReference type="ARBA" id="ARBA00022692"/>
    </source>
</evidence>
<dbReference type="GO" id="GO:0008104">
    <property type="term" value="P:intracellular protein localization"/>
    <property type="evidence" value="ECO:0007669"/>
    <property type="project" value="UniProtKB-ARBA"/>
</dbReference>
<gene>
    <name evidence="14" type="primary">jg23211</name>
    <name evidence="14" type="ORF">PAEG_LOCUS19908</name>
</gene>
<keyword evidence="5" id="KW-0677">Repeat</keyword>
<sequence length="779" mass="87548">MECFVRDHTSHHVTRLRHSRHLDGYLPLHSSFTPATSPKLAVKDNHKPLFTECLNYRPTLKEEQPIGTYVFTVHAEDRDPPEMGGTVTYKFVSTPGEKERFHVDPETGRITTADIFDHDEPSREKEAYITVRASDNGQPQLDDACTIKILIEDINDNQPVFDKVSYSESVPQDLPSGREVMRISATDIDDGNNSIVHYSLDSNSPDQAYFYIDPDNGVIFLNKTIDKVPGYKFKLSAIVKDMGDPPQQSSITLDIQVVESNKKSPSFIEVPDQPIRLKENYADFTTPIATVRAISNIPEESKLQFELVMGQTEQTNKWHTFVLEPEANSAYIKLGNHLDYEKITDYTLTVRIQNNYKLAAETIIQIEVEDVNDNIPIFSEIRSGSVLENEPAGTPVMQVRAFDADGTSANNQITYELGDASDPFAIDSITGNITTLKMFDREERSFYNIKIIATDNSESALIPGKHNAGQQVFLIEIADKNDNPPHFTQDTYVAESIAENANINELVTQVTALDIDTASVVTYSIVAGNTYDAFVIRNFTGEIRVNNELDYENITSYSLDVRAFDGLYEDYAKVLIKIENLNDNPPVFLANYTKTIEEEKLYEGCIVKTQPVIWYENEPPGQVVILTAKDYDSDENGPPFTFALNESVSFDIRSKFHIQGNILSTLVSFDREQRKEYKIPVAITDSGTPRLTGVSILHVVIGDRNDNPMGPGHSDIYVYNYKVTEQNEPLVPFHWVEATVNVTIKEIPEEAVDKSGSIRFVNVTAEDFIIPEADVSELG</sequence>
<dbReference type="GO" id="GO:0007431">
    <property type="term" value="P:salivary gland development"/>
    <property type="evidence" value="ECO:0007669"/>
    <property type="project" value="UniProtKB-ARBA"/>
</dbReference>
<feature type="domain" description="Cadherin" evidence="13">
    <location>
        <begin position="496"/>
        <end position="588"/>
    </location>
</feature>
<dbReference type="GO" id="GO:0044331">
    <property type="term" value="P:cell-cell adhesion mediated by cadherin"/>
    <property type="evidence" value="ECO:0007669"/>
    <property type="project" value="TreeGrafter"/>
</dbReference>
<dbReference type="Gene3D" id="2.60.40.60">
    <property type="entry name" value="Cadherins"/>
    <property type="match status" value="6"/>
</dbReference>
<dbReference type="EMBL" id="CAKXAJ010025775">
    <property type="protein sequence ID" value="CAH2243826.1"/>
    <property type="molecule type" value="Genomic_DNA"/>
</dbReference>
<dbReference type="GO" id="GO:0048589">
    <property type="term" value="P:developmental growth"/>
    <property type="evidence" value="ECO:0007669"/>
    <property type="project" value="UniProtKB-ARBA"/>
</dbReference>
<dbReference type="SUPFAM" id="SSF49313">
    <property type="entry name" value="Cadherin-like"/>
    <property type="match status" value="6"/>
</dbReference>
<keyword evidence="2" id="KW-0245">EGF-like domain</keyword>
<keyword evidence="10" id="KW-1015">Disulfide bond</keyword>
<keyword evidence="3" id="KW-0812">Transmembrane</keyword>
<dbReference type="GO" id="GO:0000902">
    <property type="term" value="P:cell morphogenesis"/>
    <property type="evidence" value="ECO:0007669"/>
    <property type="project" value="TreeGrafter"/>
</dbReference>
<dbReference type="GO" id="GO:0001736">
    <property type="term" value="P:establishment of planar polarity"/>
    <property type="evidence" value="ECO:0007669"/>
    <property type="project" value="UniProtKB-ARBA"/>
</dbReference>
<evidence type="ECO:0000256" key="12">
    <source>
        <dbReference type="PROSITE-ProRule" id="PRU00043"/>
    </source>
</evidence>
<evidence type="ECO:0000256" key="5">
    <source>
        <dbReference type="ARBA" id="ARBA00022737"/>
    </source>
</evidence>
<dbReference type="OrthoDB" id="6252479at2759"/>
<dbReference type="GO" id="GO:0098858">
    <property type="term" value="C:actin-based cell projection"/>
    <property type="evidence" value="ECO:0007669"/>
    <property type="project" value="UniProtKB-ARBA"/>
</dbReference>
<evidence type="ECO:0000313" key="14">
    <source>
        <dbReference type="EMBL" id="CAH2243826.1"/>
    </source>
</evidence>
<dbReference type="FunFam" id="2.60.40.60:FF:000032">
    <property type="entry name" value="FAT atypical cadherin 1"/>
    <property type="match status" value="1"/>
</dbReference>
<dbReference type="SMART" id="SM00112">
    <property type="entry name" value="CA"/>
    <property type="match status" value="6"/>
</dbReference>
<feature type="domain" description="Cadherin" evidence="13">
    <location>
        <begin position="378"/>
        <end position="487"/>
    </location>
</feature>
<reference evidence="14" key="1">
    <citation type="submission" date="2022-03" db="EMBL/GenBank/DDBJ databases">
        <authorList>
            <person name="Lindestad O."/>
        </authorList>
    </citation>
    <scope>NUCLEOTIDE SEQUENCE</scope>
</reference>
<dbReference type="InterPro" id="IPR020894">
    <property type="entry name" value="Cadherin_CS"/>
</dbReference>
<dbReference type="FunFam" id="2.60.40.60:FF:000058">
    <property type="entry name" value="FAT atypical cadherin 3"/>
    <property type="match status" value="1"/>
</dbReference>
<organism evidence="14 15">
    <name type="scientific">Pararge aegeria aegeria</name>
    <dbReference type="NCBI Taxonomy" id="348720"/>
    <lineage>
        <taxon>Eukaryota</taxon>
        <taxon>Metazoa</taxon>
        <taxon>Ecdysozoa</taxon>
        <taxon>Arthropoda</taxon>
        <taxon>Hexapoda</taxon>
        <taxon>Insecta</taxon>
        <taxon>Pterygota</taxon>
        <taxon>Neoptera</taxon>
        <taxon>Endopterygota</taxon>
        <taxon>Lepidoptera</taxon>
        <taxon>Glossata</taxon>
        <taxon>Ditrysia</taxon>
        <taxon>Papilionoidea</taxon>
        <taxon>Nymphalidae</taxon>
        <taxon>Satyrinae</taxon>
        <taxon>Satyrini</taxon>
        <taxon>Parargina</taxon>
        <taxon>Pararge</taxon>
    </lineage>
</organism>
<dbReference type="PROSITE" id="PS00232">
    <property type="entry name" value="CADHERIN_1"/>
    <property type="match status" value="3"/>
</dbReference>
<evidence type="ECO:0000256" key="8">
    <source>
        <dbReference type="ARBA" id="ARBA00022989"/>
    </source>
</evidence>
<protein>
    <submittedName>
        <fullName evidence="14">Jg23211 protein</fullName>
    </submittedName>
</protein>
<keyword evidence="7" id="KW-0130">Cell adhesion</keyword>
<feature type="domain" description="Cadherin" evidence="13">
    <location>
        <begin position="52"/>
        <end position="161"/>
    </location>
</feature>
<evidence type="ECO:0000256" key="11">
    <source>
        <dbReference type="ARBA" id="ARBA00023180"/>
    </source>
</evidence>
<dbReference type="InterPro" id="IPR002126">
    <property type="entry name" value="Cadherin-like_dom"/>
</dbReference>
<dbReference type="GO" id="GO:0007043">
    <property type="term" value="P:cell-cell junction assembly"/>
    <property type="evidence" value="ECO:0007669"/>
    <property type="project" value="TreeGrafter"/>
</dbReference>
<dbReference type="PANTHER" id="PTHR24027">
    <property type="entry name" value="CADHERIN-23"/>
    <property type="match status" value="1"/>
</dbReference>
<dbReference type="GO" id="GO:0007297">
    <property type="term" value="P:follicle cell of egg chamber migration"/>
    <property type="evidence" value="ECO:0007669"/>
    <property type="project" value="UniProtKB-ARBA"/>
</dbReference>
<evidence type="ECO:0000256" key="9">
    <source>
        <dbReference type="ARBA" id="ARBA00023136"/>
    </source>
</evidence>
<keyword evidence="9" id="KW-0472">Membrane</keyword>
<evidence type="ECO:0000256" key="6">
    <source>
        <dbReference type="ARBA" id="ARBA00022837"/>
    </source>
</evidence>
<dbReference type="GO" id="GO:0008013">
    <property type="term" value="F:beta-catenin binding"/>
    <property type="evidence" value="ECO:0007669"/>
    <property type="project" value="TreeGrafter"/>
</dbReference>
<dbReference type="AlphaFoldDB" id="A0A8S4S2W9"/>
<dbReference type="GO" id="GO:0007424">
    <property type="term" value="P:open tracheal system development"/>
    <property type="evidence" value="ECO:0007669"/>
    <property type="project" value="UniProtKB-ARBA"/>
</dbReference>
<keyword evidence="11" id="KW-0325">Glycoprotein</keyword>
<dbReference type="GO" id="GO:0007156">
    <property type="term" value="P:homophilic cell adhesion via plasma membrane adhesion molecules"/>
    <property type="evidence" value="ECO:0007669"/>
    <property type="project" value="InterPro"/>
</dbReference>
<dbReference type="GO" id="GO:0005912">
    <property type="term" value="C:adherens junction"/>
    <property type="evidence" value="ECO:0007669"/>
    <property type="project" value="TreeGrafter"/>
</dbReference>
<evidence type="ECO:0000256" key="10">
    <source>
        <dbReference type="ARBA" id="ARBA00023157"/>
    </source>
</evidence>
<keyword evidence="15" id="KW-1185">Reference proteome</keyword>
<dbReference type="FunFam" id="2.60.40.60:FF:000021">
    <property type="entry name" value="FAT atypical cadherin 1"/>
    <property type="match status" value="1"/>
</dbReference>
<dbReference type="GO" id="GO:0016339">
    <property type="term" value="P:calcium-dependent cell-cell adhesion via plasma membrane cell adhesion molecules"/>
    <property type="evidence" value="ECO:0007669"/>
    <property type="project" value="TreeGrafter"/>
</dbReference>
<dbReference type="CDD" id="cd11304">
    <property type="entry name" value="Cadherin_repeat"/>
    <property type="match status" value="5"/>
</dbReference>
<dbReference type="GO" id="GO:0035239">
    <property type="term" value="P:tube morphogenesis"/>
    <property type="evidence" value="ECO:0007669"/>
    <property type="project" value="UniProtKB-ARBA"/>
</dbReference>
<evidence type="ECO:0000256" key="1">
    <source>
        <dbReference type="ARBA" id="ARBA00004251"/>
    </source>
</evidence>
<dbReference type="GO" id="GO:0007163">
    <property type="term" value="P:establishment or maintenance of cell polarity"/>
    <property type="evidence" value="ECO:0007669"/>
    <property type="project" value="UniProtKB-ARBA"/>
</dbReference>
<evidence type="ECO:0000313" key="15">
    <source>
        <dbReference type="Proteomes" id="UP000838756"/>
    </source>
</evidence>
<dbReference type="GO" id="GO:0048565">
    <property type="term" value="P:digestive tract development"/>
    <property type="evidence" value="ECO:0007669"/>
    <property type="project" value="UniProtKB-ARBA"/>
</dbReference>
<comment type="subcellular location">
    <subcellularLocation>
        <location evidence="1">Cell membrane</location>
        <topology evidence="1">Single-pass type I membrane protein</topology>
    </subcellularLocation>
</comment>
<evidence type="ECO:0000259" key="13">
    <source>
        <dbReference type="PROSITE" id="PS50268"/>
    </source>
</evidence>
<keyword evidence="8" id="KW-1133">Transmembrane helix</keyword>
<name>A0A8S4S2W9_9NEOP</name>